<dbReference type="PANTHER" id="PTHR46082">
    <property type="entry name" value="ATP/GTP-BINDING PROTEIN-RELATED"/>
    <property type="match status" value="1"/>
</dbReference>
<evidence type="ECO:0008006" key="4">
    <source>
        <dbReference type="Google" id="ProtNLM"/>
    </source>
</evidence>
<dbReference type="EMBL" id="CDMC01000002">
    <property type="protein sequence ID" value="CEN59860.1"/>
    <property type="molecule type" value="Genomic_DNA"/>
</dbReference>
<dbReference type="Proteomes" id="UP000054771">
    <property type="component" value="Unassembled WGS sequence"/>
</dbReference>
<gene>
    <name evidence="2" type="ORF">ASPCAL02301</name>
</gene>
<dbReference type="InterPro" id="IPR035994">
    <property type="entry name" value="Nucleoside_phosphorylase_sf"/>
</dbReference>
<reference evidence="3" key="1">
    <citation type="journal article" date="2016" name="Genome Announc.">
        <title>Draft genome sequences of fungus Aspergillus calidoustus.</title>
        <authorList>
            <person name="Horn F."/>
            <person name="Linde J."/>
            <person name="Mattern D.J."/>
            <person name="Walther G."/>
            <person name="Guthke R."/>
            <person name="Scherlach K."/>
            <person name="Martin K."/>
            <person name="Brakhage A.A."/>
            <person name="Petzke L."/>
            <person name="Valiante V."/>
        </authorList>
    </citation>
    <scope>NUCLEOTIDE SEQUENCE [LARGE SCALE GENOMIC DNA]</scope>
    <source>
        <strain evidence="3">SF006504</strain>
    </source>
</reference>
<evidence type="ECO:0000256" key="1">
    <source>
        <dbReference type="SAM" id="MobiDB-lite"/>
    </source>
</evidence>
<proteinExistence type="predicted"/>
<evidence type="ECO:0000313" key="2">
    <source>
        <dbReference type="EMBL" id="CEN59860.1"/>
    </source>
</evidence>
<dbReference type="PANTHER" id="PTHR46082:SF6">
    <property type="entry name" value="AAA+ ATPASE DOMAIN-CONTAINING PROTEIN-RELATED"/>
    <property type="match status" value="1"/>
</dbReference>
<dbReference type="AlphaFoldDB" id="A0A0U5CME4"/>
<keyword evidence="3" id="KW-1185">Reference proteome</keyword>
<feature type="region of interest" description="Disordered" evidence="1">
    <location>
        <begin position="125"/>
        <end position="144"/>
    </location>
</feature>
<organism evidence="2 3">
    <name type="scientific">Aspergillus calidoustus</name>
    <dbReference type="NCBI Taxonomy" id="454130"/>
    <lineage>
        <taxon>Eukaryota</taxon>
        <taxon>Fungi</taxon>
        <taxon>Dikarya</taxon>
        <taxon>Ascomycota</taxon>
        <taxon>Pezizomycotina</taxon>
        <taxon>Eurotiomycetes</taxon>
        <taxon>Eurotiomycetidae</taxon>
        <taxon>Eurotiales</taxon>
        <taxon>Aspergillaceae</taxon>
        <taxon>Aspergillus</taxon>
        <taxon>Aspergillus subgen. Nidulantes</taxon>
    </lineage>
</organism>
<dbReference type="GO" id="GO:0009116">
    <property type="term" value="P:nucleoside metabolic process"/>
    <property type="evidence" value="ECO:0007669"/>
    <property type="project" value="InterPro"/>
</dbReference>
<dbReference type="SUPFAM" id="SSF53167">
    <property type="entry name" value="Purine and uridine phosphorylases"/>
    <property type="match status" value="1"/>
</dbReference>
<dbReference type="GO" id="GO:0003824">
    <property type="term" value="F:catalytic activity"/>
    <property type="evidence" value="ECO:0007669"/>
    <property type="project" value="InterPro"/>
</dbReference>
<name>A0A0U5CME4_ASPCI</name>
<sequence>MASDPIIATDDEIVIVCDSRSTGIAVRQLCDGIHERTVRTPDSKKFSYAIGKIGRHRVFLADRDQGDLVMDHYMHIDTLAQYFKAVKLVLLVGRCAAVPFAENHDVTSDTSIVLGDVIVGSDIVEEPDFDHDSSPNAKSQDRKLDREFEGRRLRARAFVEELESQKEQFQEATTQGLAATLEHPLCKGYQQLRTEARKIFPADYLHKHRDSQCSECEDGLEPCRKATYFSSCEGLECETSYMKPHDCHQRLEQHPAVHFGSIHVGNASWTPQSRDQLSKTHGVIGFESRAAGPFHYLPVIMVQRVAHHMDGHRFSSWAAYAGLAAASAAVCLLDR</sequence>
<dbReference type="STRING" id="454130.A0A0U5CME4"/>
<dbReference type="InterPro" id="IPR053137">
    <property type="entry name" value="NLR-like"/>
</dbReference>
<accession>A0A0U5CME4</accession>
<protein>
    <recommendedName>
        <fullName evidence="4">Nucleoside phosphorylase domain-containing protein</fullName>
    </recommendedName>
</protein>
<evidence type="ECO:0000313" key="3">
    <source>
        <dbReference type="Proteomes" id="UP000054771"/>
    </source>
</evidence>
<dbReference type="Gene3D" id="3.40.50.1580">
    <property type="entry name" value="Nucleoside phosphorylase domain"/>
    <property type="match status" value="1"/>
</dbReference>